<comment type="pathway">
    <text evidence="1">Cofactor biosynthesis; adenosylcobalamin biosynthesis.</text>
</comment>
<dbReference type="GO" id="GO:0016994">
    <property type="term" value="F:precorrin-6A reductase activity"/>
    <property type="evidence" value="ECO:0007669"/>
    <property type="project" value="UniProtKB-EC"/>
</dbReference>
<dbReference type="OrthoDB" id="5183775at2"/>
<organism evidence="5 7">
    <name type="scientific">Thalassovita autumnalis</name>
    <dbReference type="NCBI Taxonomy" id="2072972"/>
    <lineage>
        <taxon>Bacteria</taxon>
        <taxon>Pseudomonadati</taxon>
        <taxon>Pseudomonadota</taxon>
        <taxon>Alphaproteobacteria</taxon>
        <taxon>Rhodobacterales</taxon>
        <taxon>Roseobacteraceae</taxon>
        <taxon>Thalassovita</taxon>
    </lineage>
</organism>
<proteinExistence type="predicted"/>
<dbReference type="AlphaFoldDB" id="A0A0P1FB92"/>
<evidence type="ECO:0000313" key="5">
    <source>
        <dbReference type="EMBL" id="CUH70531.1"/>
    </source>
</evidence>
<dbReference type="Proteomes" id="UP000051887">
    <property type="component" value="Unassembled WGS sequence"/>
</dbReference>
<evidence type="ECO:0000313" key="7">
    <source>
        <dbReference type="Proteomes" id="UP000051887"/>
    </source>
</evidence>
<dbReference type="PANTHER" id="PTHR36925">
    <property type="entry name" value="COBALT-PRECORRIN-6A REDUCTASE"/>
    <property type="match status" value="1"/>
</dbReference>
<evidence type="ECO:0000256" key="1">
    <source>
        <dbReference type="ARBA" id="ARBA00004953"/>
    </source>
</evidence>
<reference evidence="4 6" key="2">
    <citation type="submission" date="2015-09" db="EMBL/GenBank/DDBJ databases">
        <authorList>
            <person name="Rodrigo-Torres L."/>
            <person name="Arahal D.R."/>
        </authorList>
    </citation>
    <scope>NUCLEOTIDE SEQUENCE [LARGE SCALE GENOMIC DNA]</scope>
    <source>
        <strain evidence="4 6">CECT 5118</strain>
    </source>
</reference>
<evidence type="ECO:0000256" key="2">
    <source>
        <dbReference type="ARBA" id="ARBA00022573"/>
    </source>
</evidence>
<evidence type="ECO:0000256" key="3">
    <source>
        <dbReference type="ARBA" id="ARBA00023002"/>
    </source>
</evidence>
<gene>
    <name evidence="5" type="primary">cobK</name>
    <name evidence="4" type="ORF">TL5118_01327</name>
    <name evidence="5" type="ORF">TL5120_00308</name>
</gene>
<dbReference type="GO" id="GO:0009236">
    <property type="term" value="P:cobalamin biosynthetic process"/>
    <property type="evidence" value="ECO:0007669"/>
    <property type="project" value="UniProtKB-UniPathway"/>
</dbReference>
<accession>A0A0P1FB92</accession>
<sequence>MTVLLLAGTGEARKLAEGLDQAYVPTIASLAGATEAPKPLPVPTRVGGFGGEAAFRDFLFGKDIKLILDATHPFAAQISERAARVAADMDLLYCQLLRPPWRPGPGEFWTTVPDAAEACARIAPGAKVFLATGRSSLPGFMALSHSDVSLRVVDLPEGDFPMPQGRYIAGRPPFDVEEEKALFTDLGIDTLVVKNAGGAAGKAKLQAAKELGIRVIMIARPPQPAPKPMGRQVETVQEALDWAVAEAKARGVMP</sequence>
<dbReference type="NCBIfam" id="NF005968">
    <property type="entry name" value="PRK08057.1-2"/>
    <property type="match status" value="1"/>
</dbReference>
<keyword evidence="2" id="KW-0169">Cobalamin biosynthesis</keyword>
<evidence type="ECO:0000313" key="4">
    <source>
        <dbReference type="EMBL" id="CUH65484.1"/>
    </source>
</evidence>
<dbReference type="UniPathway" id="UPA00148"/>
<dbReference type="RefSeq" id="WP_058241876.1">
    <property type="nucleotide sequence ID" value="NZ_CYSB01000025.1"/>
</dbReference>
<dbReference type="PROSITE" id="PS51014">
    <property type="entry name" value="COBK_CBIJ"/>
    <property type="match status" value="1"/>
</dbReference>
<evidence type="ECO:0000313" key="6">
    <source>
        <dbReference type="Proteomes" id="UP000051086"/>
    </source>
</evidence>
<dbReference type="EC" id="1.3.1.54" evidence="5"/>
<keyword evidence="3 5" id="KW-0560">Oxidoreductase</keyword>
<dbReference type="NCBIfam" id="TIGR00715">
    <property type="entry name" value="precor6x_red"/>
    <property type="match status" value="1"/>
</dbReference>
<dbReference type="InterPro" id="IPR003723">
    <property type="entry name" value="Precorrin-6x_reduct"/>
</dbReference>
<reference evidence="5 7" key="1">
    <citation type="submission" date="2015-09" db="EMBL/GenBank/DDBJ databases">
        <authorList>
            <consortium name="Swine Surveillance"/>
        </authorList>
    </citation>
    <scope>NUCLEOTIDE SEQUENCE [LARGE SCALE GENOMIC DNA]</scope>
    <source>
        <strain evidence="5 7">5120</strain>
    </source>
</reference>
<protein>
    <submittedName>
        <fullName evidence="5">Precorrin-6A reductase</fullName>
        <ecNumber evidence="5">1.3.1.54</ecNumber>
    </submittedName>
</protein>
<name>A0A0P1FB92_9RHOB</name>
<dbReference type="EMBL" id="CYSC01000007">
    <property type="protein sequence ID" value="CUH70531.1"/>
    <property type="molecule type" value="Genomic_DNA"/>
</dbReference>
<dbReference type="Proteomes" id="UP000051086">
    <property type="component" value="Unassembled WGS sequence"/>
</dbReference>
<keyword evidence="6" id="KW-1185">Reference proteome</keyword>
<dbReference type="Pfam" id="PF02571">
    <property type="entry name" value="CbiJ"/>
    <property type="match status" value="1"/>
</dbReference>
<dbReference type="PANTHER" id="PTHR36925:SF1">
    <property type="entry name" value="COBALT-PRECORRIN-6A REDUCTASE"/>
    <property type="match status" value="1"/>
</dbReference>
<dbReference type="EMBL" id="CYSB01000025">
    <property type="protein sequence ID" value="CUH65484.1"/>
    <property type="molecule type" value="Genomic_DNA"/>
</dbReference>